<sequence>MLLYFVFCCSPVDAVSVHVEYVSKGTLLHHCADVLVLSQVVLVQPPQNVIRHDFEGAEVSLRVGAQPACDLPNHLSQQQIRLVCLPTDVVACYALHLSQVCCMFHQAIKHLLVINQ</sequence>
<keyword evidence="2" id="KW-1185">Reference proteome</keyword>
<comment type="caution">
    <text evidence="1">The sequence shown here is derived from an EMBL/GenBank/DDBJ whole genome shotgun (WGS) entry which is preliminary data.</text>
</comment>
<dbReference type="EMBL" id="LWDP01000045">
    <property type="protein sequence ID" value="ORD93825.1"/>
    <property type="molecule type" value="Genomic_DNA"/>
</dbReference>
<organism evidence="1 2">
    <name type="scientific">Enterospora canceri</name>
    <dbReference type="NCBI Taxonomy" id="1081671"/>
    <lineage>
        <taxon>Eukaryota</taxon>
        <taxon>Fungi</taxon>
        <taxon>Fungi incertae sedis</taxon>
        <taxon>Microsporidia</taxon>
        <taxon>Enterocytozoonidae</taxon>
        <taxon>Enterospora</taxon>
    </lineage>
</organism>
<evidence type="ECO:0000313" key="1">
    <source>
        <dbReference type="EMBL" id="ORD93825.1"/>
    </source>
</evidence>
<gene>
    <name evidence="1" type="ORF">ECANGB1_2661</name>
</gene>
<reference evidence="1 2" key="1">
    <citation type="journal article" date="2017" name="Environ. Microbiol.">
        <title>Decay of the glycolytic pathway and adaptation to intranuclear parasitism within Enterocytozoonidae microsporidia.</title>
        <authorList>
            <person name="Wiredu Boakye D."/>
            <person name="Jaroenlak P."/>
            <person name="Prachumwat A."/>
            <person name="Williams T.A."/>
            <person name="Bateman K.S."/>
            <person name="Itsathitphaisarn O."/>
            <person name="Sritunyalucksana K."/>
            <person name="Paszkiewicz K.H."/>
            <person name="Moore K.A."/>
            <person name="Stentiford G.D."/>
            <person name="Williams B.A."/>
        </authorList>
    </citation>
    <scope>NUCLEOTIDE SEQUENCE [LARGE SCALE GENOMIC DNA]</scope>
    <source>
        <strain evidence="1 2">GB1</strain>
    </source>
</reference>
<dbReference type="Proteomes" id="UP000192639">
    <property type="component" value="Unassembled WGS sequence"/>
</dbReference>
<dbReference type="VEuPathDB" id="MicrosporidiaDB:ECANGB1_2661"/>
<protein>
    <submittedName>
        <fullName evidence="1">Uncharacterized protein</fullName>
    </submittedName>
</protein>
<evidence type="ECO:0000313" key="2">
    <source>
        <dbReference type="Proteomes" id="UP000192639"/>
    </source>
</evidence>
<proteinExistence type="predicted"/>
<name>A0A1Y1S5Y5_9MICR</name>
<accession>A0A1Y1S5Y5</accession>
<dbReference type="AlphaFoldDB" id="A0A1Y1S5Y5"/>